<dbReference type="Proteomes" id="UP000002762">
    <property type="component" value="Unassembled WGS sequence"/>
</dbReference>
<evidence type="ECO:0000256" key="1">
    <source>
        <dbReference type="SAM" id="MobiDB-lite"/>
    </source>
</evidence>
<feature type="region of interest" description="Disordered" evidence="1">
    <location>
        <begin position="75"/>
        <end position="125"/>
    </location>
</feature>
<feature type="compositionally biased region" description="Polar residues" evidence="1">
    <location>
        <begin position="597"/>
        <end position="614"/>
    </location>
</feature>
<protein>
    <submittedName>
        <fullName evidence="2">Uncharacterized protein</fullName>
    </submittedName>
</protein>
<reference evidence="2 3" key="1">
    <citation type="journal article" date="2012" name="Sci. Rep.">
        <title>Genomic perspectives on the evolution of fungal entomopathogenicity in Beauveria bassiana.</title>
        <authorList>
            <person name="Xiao G."/>
            <person name="Ying S.H."/>
            <person name="Zheng P."/>
            <person name="Wang Z.L."/>
            <person name="Zhang S."/>
            <person name="Xie X.Q."/>
            <person name="Shang Y."/>
            <person name="St Leger R.J."/>
            <person name="Zhao G.P."/>
            <person name="Wang C."/>
            <person name="Feng M.G."/>
        </authorList>
    </citation>
    <scope>NUCLEOTIDE SEQUENCE [LARGE SCALE GENOMIC DNA]</scope>
    <source>
        <strain evidence="2 3">ARSEF 2860</strain>
    </source>
</reference>
<dbReference type="EMBL" id="JH725209">
    <property type="protein sequence ID" value="EJP61439.1"/>
    <property type="molecule type" value="Genomic_DNA"/>
</dbReference>
<organism evidence="2 3">
    <name type="scientific">Beauveria bassiana (strain ARSEF 2860)</name>
    <name type="common">White muscardine disease fungus</name>
    <name type="synonym">Tritirachium shiotae</name>
    <dbReference type="NCBI Taxonomy" id="655819"/>
    <lineage>
        <taxon>Eukaryota</taxon>
        <taxon>Fungi</taxon>
        <taxon>Dikarya</taxon>
        <taxon>Ascomycota</taxon>
        <taxon>Pezizomycotina</taxon>
        <taxon>Sordariomycetes</taxon>
        <taxon>Hypocreomycetidae</taxon>
        <taxon>Hypocreales</taxon>
        <taxon>Cordycipitaceae</taxon>
        <taxon>Beauveria</taxon>
    </lineage>
</organism>
<feature type="region of interest" description="Disordered" evidence="1">
    <location>
        <begin position="597"/>
        <end position="624"/>
    </location>
</feature>
<evidence type="ECO:0000313" key="2">
    <source>
        <dbReference type="EMBL" id="EJP61439.1"/>
    </source>
</evidence>
<dbReference type="InParanoid" id="J4KL20"/>
<dbReference type="GeneID" id="19892641"/>
<dbReference type="AlphaFoldDB" id="J4KL20"/>
<evidence type="ECO:0000313" key="3">
    <source>
        <dbReference type="Proteomes" id="UP000002762"/>
    </source>
</evidence>
<keyword evidence="3" id="KW-1185">Reference proteome</keyword>
<feature type="compositionally biased region" description="Polar residues" evidence="1">
    <location>
        <begin position="432"/>
        <end position="464"/>
    </location>
</feature>
<dbReference type="HOGENOM" id="CLU_384937_0_0_1"/>
<sequence>MAHKQSIDWNHPESVPYFFLVFWSGLPYEAKRKIHQQLYPFFPIHAQPPAQGDIRLTTHAVTSFPTIQYRCASATSSDQQTPCREPAEKVLTPQSPLEPSFHDLNPTNPSRRKKRRLPCTPQLSDEPLISTSQQICPQRSTGDVATAAVSLPAVTPKFKTRDPTKNLPHGPAYTLKVLCQPPRQQPSSVTQAISSILSQLAGPHSQPLFSAAEDDLKREALASAAGFFYNHGRGLEACKDIVENHAKTDSTLTSAAVALRFHPMAVVFLRDHLVECARLGSARNKLTNFQAKGMIINAQLQVPSNKLTKKEVTKKITDELARGMKYKDISQQFSASTVARLNSKCISRYEVKLSSELVDDLTREGAKTSHELQVLAKKDRFNEEVKLEVIAAGCLLWVYYQYHITLFPDGCGWQDCHWRKTSARPPHEPETEFSNETQVGNITTDLPSSSNSDNTGNESTASPRLSLDTTVLGEHNMPLPLPASAPAIETSLRPFPSRSRKRTNSSEMLTLAMAQLPTDANYGIQRRGADALFAFQSDDSTSPPSELNSDDVITLANCGIQHGSASEAVGGIDDSGFDPTYDILMMGRMPSYPSEFNSDGAPTNGGIQHGSSSEAIGGIDDSGFDPTFDTFMTA</sequence>
<proteinExistence type="predicted"/>
<feature type="region of interest" description="Disordered" evidence="1">
    <location>
        <begin position="421"/>
        <end position="464"/>
    </location>
</feature>
<gene>
    <name evidence="2" type="ORF">BBA_09629</name>
</gene>
<dbReference type="RefSeq" id="XP_008602948.1">
    <property type="nucleotide sequence ID" value="XM_008604726.1"/>
</dbReference>
<accession>J4KL20</accession>
<name>J4KL20_BEAB2</name>